<gene>
    <name evidence="2" type="ORF">M422DRAFT_168276</name>
</gene>
<dbReference type="HOGENOM" id="CLU_045137_1_0_1"/>
<proteinExistence type="predicted"/>
<dbReference type="EMBL" id="KN837118">
    <property type="protein sequence ID" value="KIJ44299.1"/>
    <property type="molecule type" value="Genomic_DNA"/>
</dbReference>
<reference evidence="2 3" key="1">
    <citation type="submission" date="2014-06" db="EMBL/GenBank/DDBJ databases">
        <title>Evolutionary Origins and Diversification of the Mycorrhizal Mutualists.</title>
        <authorList>
            <consortium name="DOE Joint Genome Institute"/>
            <consortium name="Mycorrhizal Genomics Consortium"/>
            <person name="Kohler A."/>
            <person name="Kuo A."/>
            <person name="Nagy L.G."/>
            <person name="Floudas D."/>
            <person name="Copeland A."/>
            <person name="Barry K.W."/>
            <person name="Cichocki N."/>
            <person name="Veneault-Fourrey C."/>
            <person name="LaButti K."/>
            <person name="Lindquist E.A."/>
            <person name="Lipzen A."/>
            <person name="Lundell T."/>
            <person name="Morin E."/>
            <person name="Murat C."/>
            <person name="Riley R."/>
            <person name="Ohm R."/>
            <person name="Sun H."/>
            <person name="Tunlid A."/>
            <person name="Henrissat B."/>
            <person name="Grigoriev I.V."/>
            <person name="Hibbett D.S."/>
            <person name="Martin F."/>
        </authorList>
    </citation>
    <scope>NUCLEOTIDE SEQUENCE [LARGE SCALE GENOMIC DNA]</scope>
    <source>
        <strain evidence="2 3">SS14</strain>
    </source>
</reference>
<feature type="transmembrane region" description="Helical" evidence="1">
    <location>
        <begin position="212"/>
        <end position="239"/>
    </location>
</feature>
<feature type="transmembrane region" description="Helical" evidence="1">
    <location>
        <begin position="259"/>
        <end position="280"/>
    </location>
</feature>
<keyword evidence="1" id="KW-0812">Transmembrane</keyword>
<dbReference type="OrthoDB" id="194289at2759"/>
<protein>
    <submittedName>
        <fullName evidence="2">Uncharacterized protein</fullName>
    </submittedName>
</protein>
<evidence type="ECO:0000256" key="1">
    <source>
        <dbReference type="SAM" id="Phobius"/>
    </source>
</evidence>
<keyword evidence="3" id="KW-1185">Reference proteome</keyword>
<keyword evidence="1" id="KW-1133">Transmembrane helix</keyword>
<evidence type="ECO:0000313" key="2">
    <source>
        <dbReference type="EMBL" id="KIJ44299.1"/>
    </source>
</evidence>
<accession>A0A0C9VBF4</accession>
<evidence type="ECO:0000313" key="3">
    <source>
        <dbReference type="Proteomes" id="UP000054279"/>
    </source>
</evidence>
<keyword evidence="1" id="KW-0472">Membrane</keyword>
<name>A0A0C9VBF4_SPHS4</name>
<organism evidence="2 3">
    <name type="scientific">Sphaerobolus stellatus (strain SS14)</name>
    <dbReference type="NCBI Taxonomy" id="990650"/>
    <lineage>
        <taxon>Eukaryota</taxon>
        <taxon>Fungi</taxon>
        <taxon>Dikarya</taxon>
        <taxon>Basidiomycota</taxon>
        <taxon>Agaricomycotina</taxon>
        <taxon>Agaricomycetes</taxon>
        <taxon>Phallomycetidae</taxon>
        <taxon>Geastrales</taxon>
        <taxon>Sphaerobolaceae</taxon>
        <taxon>Sphaerobolus</taxon>
    </lineage>
</organism>
<dbReference type="InterPro" id="IPR021836">
    <property type="entry name" value="DUF3429"/>
</dbReference>
<dbReference type="PANTHER" id="PTHR15887:SF1">
    <property type="entry name" value="TRANSMEMBRANE PROTEIN 69"/>
    <property type="match status" value="1"/>
</dbReference>
<dbReference type="AlphaFoldDB" id="A0A0C9VBF4"/>
<feature type="transmembrane region" description="Helical" evidence="1">
    <location>
        <begin position="174"/>
        <end position="191"/>
    </location>
</feature>
<dbReference type="Pfam" id="PF11911">
    <property type="entry name" value="DUF3429"/>
    <property type="match status" value="1"/>
</dbReference>
<dbReference type="Proteomes" id="UP000054279">
    <property type="component" value="Unassembled WGS sequence"/>
</dbReference>
<sequence>MLPQAVSKALLRSHLPLRLPVQTRPFHTSKLTHFYSIPRLAPPARLPLIAARGAASSVSNKPGSQTLPHAAQNIREETGNSATDLAKTIAGNVSLSQSKEPGGESFLGITSLIASTVPSHILNMGLAGALPYVVTSMSSAYFAHQAGMAANGLLTSLDPAVAMTLLQDCLHIQVTYGAVLLSFAGALHWGMEMAGYNGQKGYPRLMLGAVPVMYAWSTLALDPVNALMAQWLGFTGLWWADMRATSAGWTPKWYSQYRFYLSVLVGTCIIGTLAATSYYGPSPGHDAVAHRIDVIRNERRQAHGDFSNEVRGPIGAVPAGENADGYVKIVRKPEQSNEESNEGSK</sequence>
<dbReference type="PANTHER" id="PTHR15887">
    <property type="entry name" value="TRANSMEMBRANE PROTEIN 69"/>
    <property type="match status" value="1"/>
</dbReference>